<protein>
    <submittedName>
        <fullName evidence="1">Nucleoside 2-deoxyribosyltransferase</fullName>
    </submittedName>
</protein>
<dbReference type="PANTHER" id="PTHR15364">
    <property type="entry name" value="2'-DEOXYNUCLEOSIDE 5'-PHOSPHATE N-HYDROLASE 1"/>
    <property type="match status" value="1"/>
</dbReference>
<keyword evidence="2" id="KW-1185">Reference proteome</keyword>
<name>A0A2C7A3F3_9PROT</name>
<comment type="caution">
    <text evidence="1">The sequence shown here is derived from an EMBL/GenBank/DDBJ whole genome shotgun (WGS) entry which is preliminary data.</text>
</comment>
<evidence type="ECO:0000313" key="2">
    <source>
        <dbReference type="Proteomes" id="UP000223527"/>
    </source>
</evidence>
<dbReference type="OrthoDB" id="9795789at2"/>
<reference evidence="1 2" key="1">
    <citation type="submission" date="2017-10" db="EMBL/GenBank/DDBJ databases">
        <authorList>
            <person name="Banno H."/>
            <person name="Chua N.-H."/>
        </authorList>
    </citation>
    <scope>NUCLEOTIDE SEQUENCE [LARGE SCALE GENOMIC DNA]</scope>
    <source>
        <strain evidence="1 2">YW11</strain>
    </source>
</reference>
<dbReference type="PANTHER" id="PTHR15364:SF0">
    <property type="entry name" value="2'-DEOXYNUCLEOSIDE 5'-PHOSPHATE N-HYDROLASE 1"/>
    <property type="match status" value="1"/>
</dbReference>
<accession>A0A2C7A3F3</accession>
<dbReference type="RefSeq" id="WP_099095961.1">
    <property type="nucleotide sequence ID" value="NZ_PDNU01000023.1"/>
</dbReference>
<dbReference type="GO" id="GO:0070694">
    <property type="term" value="F:5-hydroxymethyl-dUMP N-hydrolase activity"/>
    <property type="evidence" value="ECO:0007669"/>
    <property type="project" value="TreeGrafter"/>
</dbReference>
<gene>
    <name evidence="1" type="ORF">CR162_12805</name>
</gene>
<dbReference type="Gene3D" id="3.40.50.450">
    <property type="match status" value="1"/>
</dbReference>
<evidence type="ECO:0000313" key="1">
    <source>
        <dbReference type="EMBL" id="PHK94598.1"/>
    </source>
</evidence>
<dbReference type="Pfam" id="PF05014">
    <property type="entry name" value="Nuc_deoxyrib_tr"/>
    <property type="match status" value="1"/>
</dbReference>
<proteinExistence type="predicted"/>
<dbReference type="GO" id="GO:0016740">
    <property type="term" value="F:transferase activity"/>
    <property type="evidence" value="ECO:0007669"/>
    <property type="project" value="UniProtKB-KW"/>
</dbReference>
<dbReference type="InterPro" id="IPR051239">
    <property type="entry name" value="2'-dNMP_N-hydrolase"/>
</dbReference>
<dbReference type="Proteomes" id="UP000223527">
    <property type="component" value="Unassembled WGS sequence"/>
</dbReference>
<keyword evidence="1" id="KW-0808">Transferase</keyword>
<dbReference type="EMBL" id="PDNU01000023">
    <property type="protein sequence ID" value="PHK94598.1"/>
    <property type="molecule type" value="Genomic_DNA"/>
</dbReference>
<dbReference type="InterPro" id="IPR007710">
    <property type="entry name" value="Nucleoside_deoxyribTrfase"/>
</dbReference>
<organism evidence="1 2">
    <name type="scientific">Teichococcus rhizosphaerae</name>
    <dbReference type="NCBI Taxonomy" id="1335062"/>
    <lineage>
        <taxon>Bacteria</taxon>
        <taxon>Pseudomonadati</taxon>
        <taxon>Pseudomonadota</taxon>
        <taxon>Alphaproteobacteria</taxon>
        <taxon>Acetobacterales</taxon>
        <taxon>Roseomonadaceae</taxon>
        <taxon>Roseomonas</taxon>
    </lineage>
</organism>
<dbReference type="SUPFAM" id="SSF52309">
    <property type="entry name" value="N-(deoxy)ribosyltransferase-like"/>
    <property type="match status" value="1"/>
</dbReference>
<dbReference type="GO" id="GO:0009159">
    <property type="term" value="P:deoxyribonucleoside monophosphate catabolic process"/>
    <property type="evidence" value="ECO:0007669"/>
    <property type="project" value="TreeGrafter"/>
</dbReference>
<sequence length="190" mass="20012">MRIYLAGPDVFLPDAAAMAAAKKAICARHGAIGVFPTDPIESAAADAATERWLEIYLRNEAHIRACDALVANLTPFRGPSADAGTLYELGFMRALGRPVAGYSNSGQGFLQRTRHFLGAGLRPGAEGGWADSEGLALEDFGCHDNLMIDGGIAAAGGVLVAREVPEASRWRDLEGFEACVAALMRGRLPG</sequence>
<dbReference type="AlphaFoldDB" id="A0A2C7A3F3"/>